<sequence length="86" mass="9810">MVTMEDSDILLEEIANKTGCMFLSDLHQPCKLPEIGRVIETIPYNLYSLQSWKDAASYISSEKCMLGTEAELRTFLSNYCKEHSDI</sequence>
<accession>A0A9J6QUN0</accession>
<gene>
    <name evidence="1" type="ORF">OBO34_03640</name>
</gene>
<dbReference type="Proteomes" id="UP001065549">
    <property type="component" value="Unassembled WGS sequence"/>
</dbReference>
<dbReference type="RefSeq" id="WP_253020792.1">
    <property type="nucleotide sequence ID" value="NZ_JAOSHN010000001.1"/>
</dbReference>
<organism evidence="1 2">
    <name type="scientific">Hominibacterium faecale</name>
    <dbReference type="NCBI Taxonomy" id="2839743"/>
    <lineage>
        <taxon>Bacteria</taxon>
        <taxon>Bacillati</taxon>
        <taxon>Bacillota</taxon>
        <taxon>Clostridia</taxon>
        <taxon>Peptostreptococcales</taxon>
        <taxon>Anaerovoracaceae</taxon>
        <taxon>Hominibacterium</taxon>
    </lineage>
</organism>
<name>A0A9J6QUN0_9FIRM</name>
<keyword evidence="2" id="KW-1185">Reference proteome</keyword>
<dbReference type="EMBL" id="JAOSHN010000001">
    <property type="protein sequence ID" value="MCU7377446.1"/>
    <property type="molecule type" value="Genomic_DNA"/>
</dbReference>
<dbReference type="AlphaFoldDB" id="A0A9J6QUN0"/>
<proteinExistence type="predicted"/>
<protein>
    <submittedName>
        <fullName evidence="1">Uncharacterized protein</fullName>
    </submittedName>
</protein>
<reference evidence="1" key="1">
    <citation type="submission" date="2022-09" db="EMBL/GenBank/DDBJ databases">
        <title>Culturomic study of gut microbiota in children with autism spectrum disorder.</title>
        <authorList>
            <person name="Efimov B.A."/>
            <person name="Chaplin A.V."/>
            <person name="Sokolova S.R."/>
            <person name="Pikina A.P."/>
            <person name="Korzhanova M."/>
            <person name="Belova V."/>
            <person name="Korostin D."/>
        </authorList>
    </citation>
    <scope>NUCLEOTIDE SEQUENCE</scope>
    <source>
        <strain evidence="1">ASD5510</strain>
    </source>
</reference>
<evidence type="ECO:0000313" key="1">
    <source>
        <dbReference type="EMBL" id="MCU7377446.1"/>
    </source>
</evidence>
<evidence type="ECO:0000313" key="2">
    <source>
        <dbReference type="Proteomes" id="UP001065549"/>
    </source>
</evidence>
<comment type="caution">
    <text evidence="1">The sequence shown here is derived from an EMBL/GenBank/DDBJ whole genome shotgun (WGS) entry which is preliminary data.</text>
</comment>